<evidence type="ECO:0000313" key="13">
    <source>
        <dbReference type="Proteomes" id="UP000217446"/>
    </source>
</evidence>
<dbReference type="STRING" id="1963.AQJ27_29085"/>
<evidence type="ECO:0000256" key="1">
    <source>
        <dbReference type="ARBA" id="ARBA00001965"/>
    </source>
</evidence>
<dbReference type="RefSeq" id="WP_067375036.1">
    <property type="nucleotide sequence ID" value="NZ_BDQI01000016.1"/>
</dbReference>
<dbReference type="InterPro" id="IPR050770">
    <property type="entry name" value="Intradiol_RC_Dioxygenase"/>
</dbReference>
<evidence type="ECO:0000259" key="11">
    <source>
        <dbReference type="Pfam" id="PF25137"/>
    </source>
</evidence>
<dbReference type="PANTHER" id="PTHR33711:SF7">
    <property type="entry name" value="INTRADIOL RING-CLEAVAGE DIOXYGENASES DOMAIN-CONTAINING PROTEIN-RELATED"/>
    <property type="match status" value="1"/>
</dbReference>
<dbReference type="Proteomes" id="UP000217446">
    <property type="component" value="Unassembled WGS sequence"/>
</dbReference>
<comment type="similarity">
    <text evidence="2">Belongs to the intradiol ring-cleavage dioxygenase family.</text>
</comment>
<keyword evidence="3" id="KW-0479">Metal-binding</keyword>
<dbReference type="GO" id="GO:0018506">
    <property type="term" value="F:maleylacetate reductase activity"/>
    <property type="evidence" value="ECO:0007669"/>
    <property type="project" value="InterPro"/>
</dbReference>
<feature type="domain" description="Catechol dioxygenase N-terminal" evidence="10">
    <location>
        <begin position="394"/>
        <end position="466"/>
    </location>
</feature>
<dbReference type="GO" id="GO:0008199">
    <property type="term" value="F:ferric iron binding"/>
    <property type="evidence" value="ECO:0007669"/>
    <property type="project" value="InterPro"/>
</dbReference>
<name>A0A250VL43_STROL</name>
<dbReference type="Gene3D" id="2.60.130.10">
    <property type="entry name" value="Aromatic compound dioxygenase"/>
    <property type="match status" value="1"/>
</dbReference>
<proteinExistence type="inferred from homology"/>
<keyword evidence="13" id="KW-1185">Reference proteome</keyword>
<feature type="domain" description="Intradiol ring-cleavage dioxygenases" evidence="9">
    <location>
        <begin position="496"/>
        <end position="628"/>
    </location>
</feature>
<dbReference type="Gene3D" id="1.20.1090.10">
    <property type="entry name" value="Dehydroquinate synthase-like - alpha domain"/>
    <property type="match status" value="1"/>
</dbReference>
<feature type="region of interest" description="Disordered" evidence="7">
    <location>
        <begin position="349"/>
        <end position="370"/>
    </location>
</feature>
<keyword evidence="6" id="KW-0408">Iron</keyword>
<dbReference type="CDD" id="cd08177">
    <property type="entry name" value="MAR"/>
    <property type="match status" value="1"/>
</dbReference>
<evidence type="ECO:0000259" key="10">
    <source>
        <dbReference type="Pfam" id="PF04444"/>
    </source>
</evidence>
<dbReference type="Pfam" id="PF04444">
    <property type="entry name" value="Dioxygenase_N"/>
    <property type="match status" value="1"/>
</dbReference>
<evidence type="ECO:0000259" key="8">
    <source>
        <dbReference type="Pfam" id="PF00465"/>
    </source>
</evidence>
<dbReference type="AlphaFoldDB" id="A0A250VL43"/>
<gene>
    <name evidence="12" type="ORF">SO3561_06414</name>
</gene>
<dbReference type="InterPro" id="IPR034786">
    <property type="entry name" value="MAR"/>
</dbReference>
<dbReference type="InterPro" id="IPR056798">
    <property type="entry name" value="ADH_Fe_C"/>
</dbReference>
<dbReference type="InterPro" id="IPR007535">
    <property type="entry name" value="Catechol_dOase_N"/>
</dbReference>
<evidence type="ECO:0000259" key="9">
    <source>
        <dbReference type="Pfam" id="PF00775"/>
    </source>
</evidence>
<dbReference type="SUPFAM" id="SSF49482">
    <property type="entry name" value="Aromatic compound dioxygenase"/>
    <property type="match status" value="1"/>
</dbReference>
<keyword evidence="5" id="KW-0560">Oxidoreductase</keyword>
<dbReference type="Pfam" id="PF25137">
    <property type="entry name" value="ADH_Fe_C"/>
    <property type="match status" value="1"/>
</dbReference>
<dbReference type="EMBL" id="BDQI01000016">
    <property type="protein sequence ID" value="GAX54861.1"/>
    <property type="molecule type" value="Genomic_DNA"/>
</dbReference>
<dbReference type="Pfam" id="PF00775">
    <property type="entry name" value="Dioxygenase_C"/>
    <property type="match status" value="1"/>
</dbReference>
<evidence type="ECO:0000256" key="5">
    <source>
        <dbReference type="ARBA" id="ARBA00023002"/>
    </source>
</evidence>
<evidence type="ECO:0000313" key="12">
    <source>
        <dbReference type="EMBL" id="GAX54861.1"/>
    </source>
</evidence>
<dbReference type="InterPro" id="IPR000627">
    <property type="entry name" value="Intradiol_dOase_C"/>
</dbReference>
<dbReference type="InterPro" id="IPR001670">
    <property type="entry name" value="ADH_Fe/GldA"/>
</dbReference>
<evidence type="ECO:0000256" key="7">
    <source>
        <dbReference type="SAM" id="MobiDB-lite"/>
    </source>
</evidence>
<feature type="domain" description="Alcohol dehydrogenase iron-type/glycerol dehydrogenase GldA" evidence="8">
    <location>
        <begin position="10"/>
        <end position="152"/>
    </location>
</feature>
<feature type="domain" description="Fe-containing alcohol dehydrogenase-like C-terminal" evidence="11">
    <location>
        <begin position="165"/>
        <end position="345"/>
    </location>
</feature>
<organism evidence="12 13">
    <name type="scientific">Streptomyces olivochromogenes</name>
    <dbReference type="NCBI Taxonomy" id="1963"/>
    <lineage>
        <taxon>Bacteria</taxon>
        <taxon>Bacillati</taxon>
        <taxon>Actinomycetota</taxon>
        <taxon>Actinomycetes</taxon>
        <taxon>Kitasatosporales</taxon>
        <taxon>Streptomycetaceae</taxon>
        <taxon>Streptomyces</taxon>
    </lineage>
</organism>
<comment type="caution">
    <text evidence="12">The sequence shown here is derived from an EMBL/GenBank/DDBJ whole genome shotgun (WGS) entry which is preliminary data.</text>
</comment>
<evidence type="ECO:0000256" key="6">
    <source>
        <dbReference type="ARBA" id="ARBA00023004"/>
    </source>
</evidence>
<dbReference type="InterPro" id="IPR015889">
    <property type="entry name" value="Intradiol_dOase_core"/>
</dbReference>
<accession>A0A250VL43</accession>
<reference evidence="13" key="1">
    <citation type="submission" date="2017-05" db="EMBL/GenBank/DDBJ databases">
        <title>Streptomyces olivochromogenes NBRC 3561 whole genome shotgun sequence.</title>
        <authorList>
            <person name="Dohra H."/>
            <person name="Kodani S."/>
        </authorList>
    </citation>
    <scope>NUCLEOTIDE SEQUENCE [LARGE SCALE GENOMIC DNA]</scope>
    <source>
        <strain evidence="13">NBRC 3561</strain>
    </source>
</reference>
<evidence type="ECO:0000256" key="4">
    <source>
        <dbReference type="ARBA" id="ARBA00022964"/>
    </source>
</evidence>
<dbReference type="GO" id="GO:0009712">
    <property type="term" value="P:catechol-containing compound metabolic process"/>
    <property type="evidence" value="ECO:0007669"/>
    <property type="project" value="InterPro"/>
</dbReference>
<dbReference type="SUPFAM" id="SSF56796">
    <property type="entry name" value="Dehydroquinate synthase-like"/>
    <property type="match status" value="1"/>
</dbReference>
<evidence type="ECO:0000256" key="3">
    <source>
        <dbReference type="ARBA" id="ARBA00022723"/>
    </source>
</evidence>
<protein>
    <submittedName>
        <fullName evidence="12">Alcohol dehydrogenase</fullName>
    </submittedName>
</protein>
<comment type="cofactor">
    <cofactor evidence="1">
        <name>Fe(3+)</name>
        <dbReference type="ChEBI" id="CHEBI:29034"/>
    </cofactor>
</comment>
<keyword evidence="4" id="KW-0223">Dioxygenase</keyword>
<dbReference type="GO" id="GO:0018576">
    <property type="term" value="F:catechol 1,2-dioxygenase activity"/>
    <property type="evidence" value="ECO:0007669"/>
    <property type="project" value="InterPro"/>
</dbReference>
<sequence>MRNFVYTSHPSRIVFGTGTVGQVREEVERLGCFRVLLLSTPSVAKAAARVRDVLGDVIVAEFDGATMHTPVDVTERALDVLREHSADCLVAVGGGSTTGLAKALALRTDLPQLILPTTYAGSEVTPVLGETQDGRKNTVASPAILPETVVYDVEFTLGLPVGLSVTSAVNAMAHAVEALYAPQANPVIDAMALDAIALSARALPALVAEPSDTEARADLLRAAWLAGTCLGSVGMGLHHKLCHTLGGAFDLAHAATHTVILPHAMAYNAPAARYAMTRIAGALGVPDAPSGMFDLITSLGGPTSLRELGMAEADLPQAARLAVATPYPNPRELTAGGIESLLGDAWQGRRPTVPAAPAPAPRTPGLSAPAAHGVASDVERLTAQVVESFADAPDPRGRQLLSDLVRHLHHFVTSNDVTESEWEQAIDFLTRTGQISTSTRQEFVLLSDTLGVSSIVDLLTHSRTPQTTPSAVLGPFYTDGPPETAQGGDISQGVAGIPLWADILITDTDGRPVPDAVTDVWQANKDGFYDVQLPEFDGPVLRGRLRTDEQGRLRFWTTLPAEYPIPDDGPVGQLLQAVERHPYRAPHLHFMISAAGHQRLVTQLFVKGGHYIDSDTVFGVKEGLIVDFAPQVGPTPDGRAVDGEWRSLQFTFRIARLADGPAH</sequence>
<dbReference type="Pfam" id="PF00465">
    <property type="entry name" value="Fe-ADH"/>
    <property type="match status" value="1"/>
</dbReference>
<dbReference type="PANTHER" id="PTHR33711">
    <property type="entry name" value="DIOXYGENASE, PUTATIVE (AFU_ORTHOLOGUE AFUA_2G02910)-RELATED"/>
    <property type="match status" value="1"/>
</dbReference>
<dbReference type="Gene3D" id="3.40.50.1970">
    <property type="match status" value="1"/>
</dbReference>
<evidence type="ECO:0000256" key="2">
    <source>
        <dbReference type="ARBA" id="ARBA00007825"/>
    </source>
</evidence>